<reference evidence="1" key="1">
    <citation type="journal article" date="2016" name="Proc. Natl. Acad. Sci. U.S.A.">
        <title>Lipid metabolic changes in an early divergent fungus govern the establishment of a mutualistic symbiosis with endobacteria.</title>
        <authorList>
            <person name="Lastovetsky O.A."/>
            <person name="Gaspar M.L."/>
            <person name="Mondo S.J."/>
            <person name="LaButti K.M."/>
            <person name="Sandor L."/>
            <person name="Grigoriev I.V."/>
            <person name="Henry S.A."/>
            <person name="Pawlowska T.E."/>
        </authorList>
    </citation>
    <scope>NUCLEOTIDE SEQUENCE [LARGE SCALE GENOMIC DNA]</scope>
    <source>
        <strain evidence="1">ATCC 52814</strain>
    </source>
</reference>
<organism evidence="1">
    <name type="scientific">Rhizopus microsporus var. microsporus</name>
    <dbReference type="NCBI Taxonomy" id="86635"/>
    <lineage>
        <taxon>Eukaryota</taxon>
        <taxon>Fungi</taxon>
        <taxon>Fungi incertae sedis</taxon>
        <taxon>Mucoromycota</taxon>
        <taxon>Mucoromycotina</taxon>
        <taxon>Mucoromycetes</taxon>
        <taxon>Mucorales</taxon>
        <taxon>Mucorineae</taxon>
        <taxon>Rhizopodaceae</taxon>
        <taxon>Rhizopus</taxon>
    </lineage>
</organism>
<dbReference type="OrthoDB" id="10615420at2759"/>
<accession>A0A1X0REU6</accession>
<dbReference type="AlphaFoldDB" id="A0A1X0REU6"/>
<name>A0A1X0REU6_RHIZD</name>
<gene>
    <name evidence="1" type="ORF">BCV72DRAFT_332829</name>
</gene>
<dbReference type="VEuPathDB" id="FungiDB:BCV72DRAFT_332829"/>
<protein>
    <submittedName>
        <fullName evidence="1">Uncharacterized protein</fullName>
    </submittedName>
</protein>
<sequence length="181" mass="20273">MYMNPEDEASMFHLHKDHSLCSLHIGFDDWSHSDFQKTFAYNLLNHNDPVLVQLSGNLDYIRTFNGLDIPTYSPETGILTMIVRFSRLQQESSAALVAKACASPGPIYRPSRIARAEITSLPEVSLSNVKEGHETWVLLHVGLGSDIEDKYQAMAVEFPALPINEVVPLSPVVEYHNMDTS</sequence>
<dbReference type="EMBL" id="KV921864">
    <property type="protein sequence ID" value="ORE10537.1"/>
    <property type="molecule type" value="Genomic_DNA"/>
</dbReference>
<proteinExistence type="predicted"/>
<evidence type="ECO:0000313" key="1">
    <source>
        <dbReference type="EMBL" id="ORE10537.1"/>
    </source>
</evidence>
<dbReference type="Proteomes" id="UP000242414">
    <property type="component" value="Unassembled WGS sequence"/>
</dbReference>